<keyword evidence="3" id="KW-0731">Sigma factor</keyword>
<dbReference type="Pfam" id="PF08281">
    <property type="entry name" value="Sigma70_r4_2"/>
    <property type="match status" value="1"/>
</dbReference>
<dbReference type="EMBL" id="JBBUKT010000001">
    <property type="protein sequence ID" value="MEK7949641.1"/>
    <property type="molecule type" value="Genomic_DNA"/>
</dbReference>
<evidence type="ECO:0000256" key="4">
    <source>
        <dbReference type="ARBA" id="ARBA00023163"/>
    </source>
</evidence>
<reference evidence="7 8" key="1">
    <citation type="submission" date="2024-04" db="EMBL/GenBank/DDBJ databases">
        <title>Luteolibacter sp. isolated from soil.</title>
        <authorList>
            <person name="An J."/>
        </authorList>
    </citation>
    <scope>NUCLEOTIDE SEQUENCE [LARGE SCALE GENOMIC DNA]</scope>
    <source>
        <strain evidence="7 8">Y139</strain>
    </source>
</reference>
<dbReference type="SUPFAM" id="SSF88659">
    <property type="entry name" value="Sigma3 and sigma4 domains of RNA polymerase sigma factors"/>
    <property type="match status" value="1"/>
</dbReference>
<dbReference type="InterPro" id="IPR013324">
    <property type="entry name" value="RNA_pol_sigma_r3/r4-like"/>
</dbReference>
<comment type="caution">
    <text evidence="7">The sequence shown here is derived from an EMBL/GenBank/DDBJ whole genome shotgun (WGS) entry which is preliminary data.</text>
</comment>
<protein>
    <submittedName>
        <fullName evidence="7">Sigma-70 family RNA polymerase sigma factor</fullName>
    </submittedName>
</protein>
<sequence>MTTHPGCPSTTPVEFEELLISHQRSLLLYIKSLVTNHHEAEDLLQRANMILWQKRANFEAGSNFKAWSFTIARLEVLNQLRQQRRDQRVFSDRQNLDLSPVFDPAAEVDDEAMLHVLKDCLERLSSRDQELLFVRYATDRPLKEYAENLSRSPGTLKARLFQIRENLRKSIEARLRESDMAMVR</sequence>
<dbReference type="InterPro" id="IPR036388">
    <property type="entry name" value="WH-like_DNA-bd_sf"/>
</dbReference>
<dbReference type="InterPro" id="IPR039425">
    <property type="entry name" value="RNA_pol_sigma-70-like"/>
</dbReference>
<evidence type="ECO:0000259" key="5">
    <source>
        <dbReference type="Pfam" id="PF04542"/>
    </source>
</evidence>
<dbReference type="Pfam" id="PF04542">
    <property type="entry name" value="Sigma70_r2"/>
    <property type="match status" value="1"/>
</dbReference>
<evidence type="ECO:0000259" key="6">
    <source>
        <dbReference type="Pfam" id="PF08281"/>
    </source>
</evidence>
<accession>A0ABU9APN7</accession>
<evidence type="ECO:0000313" key="7">
    <source>
        <dbReference type="EMBL" id="MEK7949641.1"/>
    </source>
</evidence>
<dbReference type="Gene3D" id="1.10.10.10">
    <property type="entry name" value="Winged helix-like DNA-binding domain superfamily/Winged helix DNA-binding domain"/>
    <property type="match status" value="1"/>
</dbReference>
<dbReference type="InterPro" id="IPR013249">
    <property type="entry name" value="RNA_pol_sigma70_r4_t2"/>
</dbReference>
<evidence type="ECO:0000256" key="2">
    <source>
        <dbReference type="ARBA" id="ARBA00023015"/>
    </source>
</evidence>
<dbReference type="Gene3D" id="1.10.1740.10">
    <property type="match status" value="1"/>
</dbReference>
<keyword evidence="8" id="KW-1185">Reference proteome</keyword>
<organism evidence="7 8">
    <name type="scientific">Luteolibacter soli</name>
    <dbReference type="NCBI Taxonomy" id="3135280"/>
    <lineage>
        <taxon>Bacteria</taxon>
        <taxon>Pseudomonadati</taxon>
        <taxon>Verrucomicrobiota</taxon>
        <taxon>Verrucomicrobiia</taxon>
        <taxon>Verrucomicrobiales</taxon>
        <taxon>Verrucomicrobiaceae</taxon>
        <taxon>Luteolibacter</taxon>
    </lineage>
</organism>
<dbReference type="InterPro" id="IPR013325">
    <property type="entry name" value="RNA_pol_sigma_r2"/>
</dbReference>
<evidence type="ECO:0000313" key="8">
    <source>
        <dbReference type="Proteomes" id="UP001371305"/>
    </source>
</evidence>
<dbReference type="Proteomes" id="UP001371305">
    <property type="component" value="Unassembled WGS sequence"/>
</dbReference>
<feature type="domain" description="RNA polymerase sigma-70 region 2" evidence="5">
    <location>
        <begin position="21"/>
        <end position="85"/>
    </location>
</feature>
<evidence type="ECO:0000256" key="3">
    <source>
        <dbReference type="ARBA" id="ARBA00023082"/>
    </source>
</evidence>
<dbReference type="RefSeq" id="WP_341403060.1">
    <property type="nucleotide sequence ID" value="NZ_JBBUKT010000001.1"/>
</dbReference>
<proteinExistence type="inferred from homology"/>
<comment type="similarity">
    <text evidence="1">Belongs to the sigma-70 factor family. ECF subfamily.</text>
</comment>
<feature type="domain" description="RNA polymerase sigma factor 70 region 4 type 2" evidence="6">
    <location>
        <begin position="117"/>
        <end position="167"/>
    </location>
</feature>
<gene>
    <name evidence="7" type="ORF">WKV53_04000</name>
</gene>
<dbReference type="NCBIfam" id="TIGR02937">
    <property type="entry name" value="sigma70-ECF"/>
    <property type="match status" value="1"/>
</dbReference>
<dbReference type="InterPro" id="IPR007627">
    <property type="entry name" value="RNA_pol_sigma70_r2"/>
</dbReference>
<keyword evidence="4" id="KW-0804">Transcription</keyword>
<dbReference type="PANTHER" id="PTHR43133:SF51">
    <property type="entry name" value="RNA POLYMERASE SIGMA FACTOR"/>
    <property type="match status" value="1"/>
</dbReference>
<dbReference type="InterPro" id="IPR014284">
    <property type="entry name" value="RNA_pol_sigma-70_dom"/>
</dbReference>
<keyword evidence="2" id="KW-0805">Transcription regulation</keyword>
<dbReference type="PANTHER" id="PTHR43133">
    <property type="entry name" value="RNA POLYMERASE ECF-TYPE SIGMA FACTO"/>
    <property type="match status" value="1"/>
</dbReference>
<evidence type="ECO:0000256" key="1">
    <source>
        <dbReference type="ARBA" id="ARBA00010641"/>
    </source>
</evidence>
<dbReference type="SUPFAM" id="SSF88946">
    <property type="entry name" value="Sigma2 domain of RNA polymerase sigma factors"/>
    <property type="match status" value="1"/>
</dbReference>
<name>A0ABU9APN7_9BACT</name>